<sequence length="114" mass="12608">MDPDYVSDDSMSSSFEFDGSDLSDTPSEEMVILSEETVILLTPPSSPEPVPTAEPMLYVSSMGAVETSNHMPNCVPEFRRRPPPTILDRTDQTLLTTDEICVRDVPLTPWKFGA</sequence>
<dbReference type="Proteomes" id="UP000429607">
    <property type="component" value="Unassembled WGS sequence"/>
</dbReference>
<proteinExistence type="predicted"/>
<feature type="region of interest" description="Disordered" evidence="1">
    <location>
        <begin position="1"/>
        <end position="25"/>
    </location>
</feature>
<protein>
    <submittedName>
        <fullName evidence="2">Uncharacterized protein</fullName>
    </submittedName>
</protein>
<reference evidence="2 3" key="1">
    <citation type="submission" date="2018-09" db="EMBL/GenBank/DDBJ databases">
        <title>Genomic investigation of the strawberry pathogen Phytophthora fragariae indicates pathogenicity is determined by transcriptional variation in three key races.</title>
        <authorList>
            <person name="Adams T.M."/>
            <person name="Armitage A.D."/>
            <person name="Sobczyk M.K."/>
            <person name="Bates H.J."/>
            <person name="Dunwell J.M."/>
            <person name="Nellist C.F."/>
            <person name="Harrison R.J."/>
        </authorList>
    </citation>
    <scope>NUCLEOTIDE SEQUENCE [LARGE SCALE GENOMIC DNA]</scope>
    <source>
        <strain evidence="2 3">SCRP249</strain>
    </source>
</reference>
<evidence type="ECO:0000256" key="1">
    <source>
        <dbReference type="SAM" id="MobiDB-lite"/>
    </source>
</evidence>
<accession>A0A6A3N384</accession>
<evidence type="ECO:0000313" key="2">
    <source>
        <dbReference type="EMBL" id="KAE9037847.1"/>
    </source>
</evidence>
<gene>
    <name evidence="2" type="ORF">PR001_g8211</name>
</gene>
<feature type="compositionally biased region" description="Low complexity" evidence="1">
    <location>
        <begin position="8"/>
        <end position="17"/>
    </location>
</feature>
<comment type="caution">
    <text evidence="2">The sequence shown here is derived from an EMBL/GenBank/DDBJ whole genome shotgun (WGS) entry which is preliminary data.</text>
</comment>
<dbReference type="AlphaFoldDB" id="A0A6A3N384"/>
<organism evidence="2 3">
    <name type="scientific">Phytophthora rubi</name>
    <dbReference type="NCBI Taxonomy" id="129364"/>
    <lineage>
        <taxon>Eukaryota</taxon>
        <taxon>Sar</taxon>
        <taxon>Stramenopiles</taxon>
        <taxon>Oomycota</taxon>
        <taxon>Peronosporomycetes</taxon>
        <taxon>Peronosporales</taxon>
        <taxon>Peronosporaceae</taxon>
        <taxon>Phytophthora</taxon>
    </lineage>
</organism>
<evidence type="ECO:0000313" key="3">
    <source>
        <dbReference type="Proteomes" id="UP000429607"/>
    </source>
</evidence>
<name>A0A6A3N384_9STRA</name>
<dbReference type="EMBL" id="QXFV01000428">
    <property type="protein sequence ID" value="KAE9037847.1"/>
    <property type="molecule type" value="Genomic_DNA"/>
</dbReference>